<evidence type="ECO:0000313" key="3">
    <source>
        <dbReference type="Proteomes" id="UP001341840"/>
    </source>
</evidence>
<feature type="region of interest" description="Disordered" evidence="1">
    <location>
        <begin position="29"/>
        <end position="49"/>
    </location>
</feature>
<proteinExistence type="predicted"/>
<name>A0ABU6R693_9FABA</name>
<organism evidence="2 3">
    <name type="scientific">Stylosanthes scabra</name>
    <dbReference type="NCBI Taxonomy" id="79078"/>
    <lineage>
        <taxon>Eukaryota</taxon>
        <taxon>Viridiplantae</taxon>
        <taxon>Streptophyta</taxon>
        <taxon>Embryophyta</taxon>
        <taxon>Tracheophyta</taxon>
        <taxon>Spermatophyta</taxon>
        <taxon>Magnoliopsida</taxon>
        <taxon>eudicotyledons</taxon>
        <taxon>Gunneridae</taxon>
        <taxon>Pentapetalae</taxon>
        <taxon>rosids</taxon>
        <taxon>fabids</taxon>
        <taxon>Fabales</taxon>
        <taxon>Fabaceae</taxon>
        <taxon>Papilionoideae</taxon>
        <taxon>50 kb inversion clade</taxon>
        <taxon>dalbergioids sensu lato</taxon>
        <taxon>Dalbergieae</taxon>
        <taxon>Pterocarpus clade</taxon>
        <taxon>Stylosanthes</taxon>
    </lineage>
</organism>
<gene>
    <name evidence="2" type="ORF">PIB30_006315</name>
</gene>
<accession>A0ABU6R693</accession>
<dbReference type="PANTHER" id="PTHR34222:SF99">
    <property type="entry name" value="PROTEIN, PUTATIVE-RELATED"/>
    <property type="match status" value="1"/>
</dbReference>
<reference evidence="2 3" key="1">
    <citation type="journal article" date="2023" name="Plants (Basel)">
        <title>Bridging the Gap: Combining Genomics and Transcriptomics Approaches to Understand Stylosanthes scabra, an Orphan Legume from the Brazilian Caatinga.</title>
        <authorList>
            <person name="Ferreira-Neto J.R.C."/>
            <person name="da Silva M.D."/>
            <person name="Binneck E."/>
            <person name="de Melo N.F."/>
            <person name="da Silva R.H."/>
            <person name="de Melo A.L.T.M."/>
            <person name="Pandolfi V."/>
            <person name="Bustamante F.O."/>
            <person name="Brasileiro-Vidal A.C."/>
            <person name="Benko-Iseppon A.M."/>
        </authorList>
    </citation>
    <scope>NUCLEOTIDE SEQUENCE [LARGE SCALE GENOMIC DNA]</scope>
    <source>
        <tissue evidence="2">Leaves</tissue>
    </source>
</reference>
<evidence type="ECO:0000256" key="1">
    <source>
        <dbReference type="SAM" id="MobiDB-lite"/>
    </source>
</evidence>
<keyword evidence="3" id="KW-1185">Reference proteome</keyword>
<protein>
    <submittedName>
        <fullName evidence="2">Uncharacterized protein</fullName>
    </submittedName>
</protein>
<comment type="caution">
    <text evidence="2">The sequence shown here is derived from an EMBL/GenBank/DDBJ whole genome shotgun (WGS) entry which is preliminary data.</text>
</comment>
<dbReference type="PANTHER" id="PTHR34222">
    <property type="entry name" value="GAG_PRE-INTEGRS DOMAIN-CONTAINING PROTEIN"/>
    <property type="match status" value="1"/>
</dbReference>
<evidence type="ECO:0000313" key="2">
    <source>
        <dbReference type="EMBL" id="MED6118819.1"/>
    </source>
</evidence>
<sequence length="135" mass="14747">MCTHCGILGHSVDKCYKIHGYPPNYGKSTPSVHHVSSSDMTQEQNSCQSQNLTPMQVQQLLALLQNSKIQEISSHGSTEVATPAAFLSNTNTTVTIAFDHFTIQDSKSQKMIGRGELQQGLYILKATSPTNSHVN</sequence>
<dbReference type="EMBL" id="JASCZI010030221">
    <property type="protein sequence ID" value="MED6118819.1"/>
    <property type="molecule type" value="Genomic_DNA"/>
</dbReference>
<dbReference type="Proteomes" id="UP001341840">
    <property type="component" value="Unassembled WGS sequence"/>
</dbReference>